<gene>
    <name evidence="2" type="ORF">TIFTF001_008097</name>
</gene>
<evidence type="ECO:0000256" key="1">
    <source>
        <dbReference type="SAM" id="MobiDB-lite"/>
    </source>
</evidence>
<evidence type="ECO:0000313" key="3">
    <source>
        <dbReference type="Proteomes" id="UP001187192"/>
    </source>
</evidence>
<sequence>MTMKIVPKKRSTAKDKDKKGNVLADLSKEPTTKSRKRPCEIGEGSKEVLGSEVDVELQQSTIRSGCRLGGLPGAEAEWGAAGAGTGGGSPASGMGCRCPSQVTEKTLGGKGNMRSTVAIGLEWRPRFENDS</sequence>
<keyword evidence="3" id="KW-1185">Reference proteome</keyword>
<dbReference type="AlphaFoldDB" id="A0AA87ZU91"/>
<dbReference type="Proteomes" id="UP001187192">
    <property type="component" value="Unassembled WGS sequence"/>
</dbReference>
<organism evidence="2 3">
    <name type="scientific">Ficus carica</name>
    <name type="common">Common fig</name>
    <dbReference type="NCBI Taxonomy" id="3494"/>
    <lineage>
        <taxon>Eukaryota</taxon>
        <taxon>Viridiplantae</taxon>
        <taxon>Streptophyta</taxon>
        <taxon>Embryophyta</taxon>
        <taxon>Tracheophyta</taxon>
        <taxon>Spermatophyta</taxon>
        <taxon>Magnoliopsida</taxon>
        <taxon>eudicotyledons</taxon>
        <taxon>Gunneridae</taxon>
        <taxon>Pentapetalae</taxon>
        <taxon>rosids</taxon>
        <taxon>fabids</taxon>
        <taxon>Rosales</taxon>
        <taxon>Moraceae</taxon>
        <taxon>Ficeae</taxon>
        <taxon>Ficus</taxon>
    </lineage>
</organism>
<feature type="region of interest" description="Disordered" evidence="1">
    <location>
        <begin position="1"/>
        <end position="45"/>
    </location>
</feature>
<feature type="compositionally biased region" description="Basic residues" evidence="1">
    <location>
        <begin position="1"/>
        <end position="11"/>
    </location>
</feature>
<accession>A0AA87ZU91</accession>
<comment type="caution">
    <text evidence="2">The sequence shown here is derived from an EMBL/GenBank/DDBJ whole genome shotgun (WGS) entry which is preliminary data.</text>
</comment>
<name>A0AA87ZU91_FICCA</name>
<feature type="compositionally biased region" description="Basic and acidic residues" evidence="1">
    <location>
        <begin position="12"/>
        <end position="45"/>
    </location>
</feature>
<dbReference type="EMBL" id="BTGU01000008">
    <property type="protein sequence ID" value="GMN38865.1"/>
    <property type="molecule type" value="Genomic_DNA"/>
</dbReference>
<proteinExistence type="predicted"/>
<evidence type="ECO:0000313" key="2">
    <source>
        <dbReference type="EMBL" id="GMN38865.1"/>
    </source>
</evidence>
<reference evidence="2" key="1">
    <citation type="submission" date="2023-07" db="EMBL/GenBank/DDBJ databases">
        <title>draft genome sequence of fig (Ficus carica).</title>
        <authorList>
            <person name="Takahashi T."/>
            <person name="Nishimura K."/>
        </authorList>
    </citation>
    <scope>NUCLEOTIDE SEQUENCE</scope>
</reference>
<protein>
    <submittedName>
        <fullName evidence="2">Uncharacterized protein</fullName>
    </submittedName>
</protein>